<evidence type="ECO:0000259" key="5">
    <source>
        <dbReference type="PROSITE" id="PS50931"/>
    </source>
</evidence>
<dbReference type="InterPro" id="IPR050950">
    <property type="entry name" value="HTH-type_LysR_regulators"/>
</dbReference>
<organism evidence="6 7">
    <name type="scientific">Periweissella fabalis</name>
    <dbReference type="NCBI Taxonomy" id="1070421"/>
    <lineage>
        <taxon>Bacteria</taxon>
        <taxon>Bacillati</taxon>
        <taxon>Bacillota</taxon>
        <taxon>Bacilli</taxon>
        <taxon>Lactobacillales</taxon>
        <taxon>Lactobacillaceae</taxon>
        <taxon>Periweissella</taxon>
    </lineage>
</organism>
<evidence type="ECO:0000256" key="4">
    <source>
        <dbReference type="ARBA" id="ARBA00023163"/>
    </source>
</evidence>
<name>A0A7X6N2I5_9LACO</name>
<dbReference type="Proteomes" id="UP000549765">
    <property type="component" value="Unassembled WGS sequence"/>
</dbReference>
<dbReference type="RefSeq" id="WP_168721893.1">
    <property type="nucleotide sequence ID" value="NZ_JAAXPN010000003.1"/>
</dbReference>
<evidence type="ECO:0000256" key="2">
    <source>
        <dbReference type="ARBA" id="ARBA00023015"/>
    </source>
</evidence>
<dbReference type="EMBL" id="JAAXPN010000003">
    <property type="protein sequence ID" value="NKZ24099.1"/>
    <property type="molecule type" value="Genomic_DNA"/>
</dbReference>
<comment type="similarity">
    <text evidence="1">Belongs to the LysR transcriptional regulatory family.</text>
</comment>
<protein>
    <submittedName>
        <fullName evidence="6">LysR family transcriptional regulator</fullName>
    </submittedName>
</protein>
<dbReference type="SUPFAM" id="SSF46785">
    <property type="entry name" value="Winged helix' DNA-binding domain"/>
    <property type="match status" value="1"/>
</dbReference>
<dbReference type="AlphaFoldDB" id="A0A7X6N2I5"/>
<sequence length="295" mass="33768">MYLHDFEYFNQLILQKSFSKVAEHFNVSQPTISSAIKRLEKELDTTLVIRDRSHNELIVTPSGQQFAQHVATILNEWRVSKAEIERLNHEQLFFGIPPIIQNSYFAKIAHALQQRHMLADITLVEAESSVLRHRLLAGEIDLALLGTITTDNDPEISRTELGRSPFRIFLSKDHPLAQKKTGIYFAELKKENFIIFASSFAHTEAIRIMAHQNHFTPKIIFQSHDVNFLMNMVAENVAITLLSEVATPNRDDIVSIPILDIEQPIFITSLVHRTNHMLTPTQQALLSVIDTLYHK</sequence>
<dbReference type="InterPro" id="IPR036390">
    <property type="entry name" value="WH_DNA-bd_sf"/>
</dbReference>
<dbReference type="InterPro" id="IPR005119">
    <property type="entry name" value="LysR_subst-bd"/>
</dbReference>
<dbReference type="PRINTS" id="PR00039">
    <property type="entry name" value="HTHLYSR"/>
</dbReference>
<evidence type="ECO:0000313" key="7">
    <source>
        <dbReference type="Proteomes" id="UP000549765"/>
    </source>
</evidence>
<dbReference type="Gene3D" id="1.10.10.10">
    <property type="entry name" value="Winged helix-like DNA-binding domain superfamily/Winged helix DNA-binding domain"/>
    <property type="match status" value="1"/>
</dbReference>
<comment type="caution">
    <text evidence="6">The sequence shown here is derived from an EMBL/GenBank/DDBJ whole genome shotgun (WGS) entry which is preliminary data.</text>
</comment>
<dbReference type="SUPFAM" id="SSF53850">
    <property type="entry name" value="Periplasmic binding protein-like II"/>
    <property type="match status" value="1"/>
</dbReference>
<gene>
    <name evidence="6" type="ORF">HF964_04655</name>
</gene>
<dbReference type="PROSITE" id="PS50931">
    <property type="entry name" value="HTH_LYSR"/>
    <property type="match status" value="1"/>
</dbReference>
<dbReference type="Pfam" id="PF00126">
    <property type="entry name" value="HTH_1"/>
    <property type="match status" value="1"/>
</dbReference>
<dbReference type="Pfam" id="PF03466">
    <property type="entry name" value="LysR_substrate"/>
    <property type="match status" value="1"/>
</dbReference>
<accession>A0A7X6N2I5</accession>
<dbReference type="GO" id="GO:0003677">
    <property type="term" value="F:DNA binding"/>
    <property type="evidence" value="ECO:0007669"/>
    <property type="project" value="UniProtKB-KW"/>
</dbReference>
<dbReference type="InterPro" id="IPR036388">
    <property type="entry name" value="WH-like_DNA-bd_sf"/>
</dbReference>
<dbReference type="GO" id="GO:0003700">
    <property type="term" value="F:DNA-binding transcription factor activity"/>
    <property type="evidence" value="ECO:0007669"/>
    <property type="project" value="InterPro"/>
</dbReference>
<keyword evidence="2" id="KW-0805">Transcription regulation</keyword>
<evidence type="ECO:0000313" key="6">
    <source>
        <dbReference type="EMBL" id="NKZ24099.1"/>
    </source>
</evidence>
<dbReference type="PANTHER" id="PTHR30419">
    <property type="entry name" value="HTH-TYPE TRANSCRIPTIONAL REGULATOR YBHD"/>
    <property type="match status" value="1"/>
</dbReference>
<dbReference type="GO" id="GO:0005829">
    <property type="term" value="C:cytosol"/>
    <property type="evidence" value="ECO:0007669"/>
    <property type="project" value="TreeGrafter"/>
</dbReference>
<reference evidence="6 7" key="1">
    <citation type="submission" date="2020-04" db="EMBL/GenBank/DDBJ databases">
        <title>MicrobeNet Type strains.</title>
        <authorList>
            <person name="Nicholson A.C."/>
        </authorList>
    </citation>
    <scope>NUCLEOTIDE SEQUENCE [LARGE SCALE GENOMIC DNA]</scope>
    <source>
        <strain evidence="6 7">CCUG 61472</strain>
    </source>
</reference>
<evidence type="ECO:0000256" key="3">
    <source>
        <dbReference type="ARBA" id="ARBA00023125"/>
    </source>
</evidence>
<dbReference type="InterPro" id="IPR000847">
    <property type="entry name" value="LysR_HTH_N"/>
</dbReference>
<keyword evidence="3" id="KW-0238">DNA-binding</keyword>
<keyword evidence="7" id="KW-1185">Reference proteome</keyword>
<evidence type="ECO:0000256" key="1">
    <source>
        <dbReference type="ARBA" id="ARBA00009437"/>
    </source>
</evidence>
<dbReference type="Gene3D" id="3.40.190.290">
    <property type="match status" value="1"/>
</dbReference>
<dbReference type="PANTHER" id="PTHR30419:SF8">
    <property type="entry name" value="NITROGEN ASSIMILATION TRANSCRIPTIONAL ACTIVATOR-RELATED"/>
    <property type="match status" value="1"/>
</dbReference>
<feature type="domain" description="HTH lysR-type" evidence="5">
    <location>
        <begin position="1"/>
        <end position="60"/>
    </location>
</feature>
<proteinExistence type="inferred from homology"/>
<keyword evidence="4" id="KW-0804">Transcription</keyword>